<name>A0A6G1AR32_CROCR</name>
<dbReference type="EMBL" id="VOAJ01004073">
    <property type="protein sequence ID" value="KAF0878136.1"/>
    <property type="molecule type" value="Genomic_DNA"/>
</dbReference>
<protein>
    <submittedName>
        <fullName evidence="1">LORF2 protein</fullName>
    </submittedName>
</protein>
<evidence type="ECO:0000313" key="1">
    <source>
        <dbReference type="EMBL" id="KAF0878136.1"/>
    </source>
</evidence>
<organism evidence="1 2">
    <name type="scientific">Crocuta crocuta</name>
    <name type="common">Spotted hyena</name>
    <dbReference type="NCBI Taxonomy" id="9678"/>
    <lineage>
        <taxon>Eukaryota</taxon>
        <taxon>Metazoa</taxon>
        <taxon>Chordata</taxon>
        <taxon>Craniata</taxon>
        <taxon>Vertebrata</taxon>
        <taxon>Euteleostomi</taxon>
        <taxon>Mammalia</taxon>
        <taxon>Eutheria</taxon>
        <taxon>Laurasiatheria</taxon>
        <taxon>Carnivora</taxon>
        <taxon>Feliformia</taxon>
        <taxon>Hyaenidae</taxon>
        <taxon>Crocuta</taxon>
    </lineage>
</organism>
<sequence>GYGESRALVRCCWEGRMVQPGWDPSSATSAKGSKAESRRDLCAPTFTAAWCTIAKSWKPPTCLLTDERAHTMWSLHTREYYSVLKRKEILACATTWIYLEDILLSEIS</sequence>
<feature type="non-terminal residue" evidence="1">
    <location>
        <position position="1"/>
    </location>
</feature>
<gene>
    <name evidence="1" type="primary">Pol_334</name>
    <name evidence="1" type="ORF">FOF47_R05757</name>
</gene>
<dbReference type="AlphaFoldDB" id="A0A6G1AR32"/>
<evidence type="ECO:0000313" key="2">
    <source>
        <dbReference type="Proteomes" id="UP000475037"/>
    </source>
</evidence>
<accession>A0A6G1AR32</accession>
<feature type="non-terminal residue" evidence="1">
    <location>
        <position position="108"/>
    </location>
</feature>
<comment type="caution">
    <text evidence="1">The sequence shown here is derived from an EMBL/GenBank/DDBJ whole genome shotgun (WGS) entry which is preliminary data.</text>
</comment>
<keyword evidence="2" id="KW-1185">Reference proteome</keyword>
<dbReference type="Proteomes" id="UP000475037">
    <property type="component" value="Unassembled WGS sequence"/>
</dbReference>
<reference evidence="1 2" key="1">
    <citation type="submission" date="2019-11" db="EMBL/GenBank/DDBJ databases">
        <authorList>
            <person name="Yang C."/>
            <person name="Li F."/>
        </authorList>
    </citation>
    <scope>NUCLEOTIDE SEQUENCE [LARGE SCALE GENOMIC DNA]</scope>
    <source>
        <strain evidence="1">KB4526</strain>
        <tissue evidence="1">Muscle</tissue>
    </source>
</reference>
<proteinExistence type="predicted"/>